<evidence type="ECO:0000256" key="4">
    <source>
        <dbReference type="ARBA" id="ARBA00023125"/>
    </source>
</evidence>
<evidence type="ECO:0000259" key="7">
    <source>
        <dbReference type="Pfam" id="PF07034"/>
    </source>
</evidence>
<dbReference type="Proteomes" id="UP001642502">
    <property type="component" value="Unassembled WGS sequence"/>
</dbReference>
<comment type="similarity">
    <text evidence="2">Belongs to the ORC3 family.</text>
</comment>
<dbReference type="InterPro" id="IPR040855">
    <property type="entry name" value="ORC_WH_C"/>
</dbReference>
<reference evidence="9 10" key="1">
    <citation type="submission" date="2024-01" db="EMBL/GenBank/DDBJ databases">
        <authorList>
            <person name="Allen C."/>
            <person name="Tagirdzhanova G."/>
        </authorList>
    </citation>
    <scope>NUCLEOTIDE SEQUENCE [LARGE SCALE GENOMIC DNA]</scope>
    <source>
        <strain evidence="9 10">CBS 119000</strain>
    </source>
</reference>
<dbReference type="InterPro" id="IPR045667">
    <property type="entry name" value="ORC3_N"/>
</dbReference>
<evidence type="ECO:0000256" key="3">
    <source>
        <dbReference type="ARBA" id="ARBA00022705"/>
    </source>
</evidence>
<feature type="domain" description="Origin recognition complex subunit 3 N-terminal" evidence="7">
    <location>
        <begin position="89"/>
        <end position="411"/>
    </location>
</feature>
<keyword evidence="4" id="KW-0238">DNA-binding</keyword>
<feature type="domain" description="Origin recognition complex subunit 3 winged helix C-terminal" evidence="8">
    <location>
        <begin position="750"/>
        <end position="895"/>
    </location>
</feature>
<evidence type="ECO:0000259" key="8">
    <source>
        <dbReference type="Pfam" id="PF18137"/>
    </source>
</evidence>
<dbReference type="CDD" id="cd20704">
    <property type="entry name" value="Orc3"/>
    <property type="match status" value="2"/>
</dbReference>
<evidence type="ECO:0000256" key="6">
    <source>
        <dbReference type="SAM" id="MobiDB-lite"/>
    </source>
</evidence>
<dbReference type="PANTHER" id="PTHR12748">
    <property type="entry name" value="ORIGIN RECOGNITION COMPLEX SUBUNIT 3"/>
    <property type="match status" value="1"/>
</dbReference>
<gene>
    <name evidence="9" type="primary">ORC3</name>
    <name evidence="9" type="ORF">SEPCBS119000_001860</name>
</gene>
<dbReference type="Pfam" id="PF18137">
    <property type="entry name" value="WHD_ORC"/>
    <property type="match status" value="1"/>
</dbReference>
<dbReference type="EMBL" id="CAWUON010000016">
    <property type="protein sequence ID" value="CAK7266120.1"/>
    <property type="molecule type" value="Genomic_DNA"/>
</dbReference>
<accession>A0ABP0DD17</accession>
<feature type="compositionally biased region" description="Basic and acidic residues" evidence="6">
    <location>
        <begin position="71"/>
        <end position="80"/>
    </location>
</feature>
<organism evidence="9 10">
    <name type="scientific">Sporothrix epigloea</name>
    <dbReference type="NCBI Taxonomy" id="1892477"/>
    <lineage>
        <taxon>Eukaryota</taxon>
        <taxon>Fungi</taxon>
        <taxon>Dikarya</taxon>
        <taxon>Ascomycota</taxon>
        <taxon>Pezizomycotina</taxon>
        <taxon>Sordariomycetes</taxon>
        <taxon>Sordariomycetidae</taxon>
        <taxon>Ophiostomatales</taxon>
        <taxon>Ophiostomataceae</taxon>
        <taxon>Sporothrix</taxon>
    </lineage>
</organism>
<evidence type="ECO:0000256" key="1">
    <source>
        <dbReference type="ARBA" id="ARBA00004123"/>
    </source>
</evidence>
<sequence>MATFEGDNVESIVHKVAYIFDPSDDEDGETFSGAADNTETPGSTRKSRKHGRAEEHPTLRLKKQRSSRNKLNGDTKEGRVDEHRYEDSLSAFPTLFQGRESPEGVARRRQLYSSIWTKLHSRIQASRGARQTELQRSNQATLSSVMDFIERPIQSKIPAAFVILGPAATTDMLLFRQLATSLADSEHEINRTTEADDRQIDRCVRCMVRLRAAEAPNLRAALKTIVQTAATKTAPGTTNGGGDVPDEEDVVAHNGRKYLAYDLEAVATAIGSDASSTASSRIVVAFEDSEAFDTALLADLLSFLHSWLDRIPFVLLFGVATSVDLFQARLPKQVAHRLTAAQFDVAPSSAVLDRLVRCAVAAADVPLRLGPWLLRSLAERQDEQVTGVSVFVNSLKYAYMCYFYANPLSVFLQDVGNSSETTTQDTYLQDRDYLTAIRQLPSFRRHVEELIVKGHYGAAKQLLDDGDAQRHPLRQAVAEQLLYQRSWNKQLARALHVAWVSGVFARQSFTELYITALEDRRSSNDQSFSLDDDDTSLAATMTKYIRRLSSSELVALARRLAVAIQAGDPDLALSAQPADTDEILDKEDPDEIHWASLPSTLMSIADQIVKLQAELEISHAKRAKQRFMFIKPASNSGPFSPGSGGGGNLPQLRSKYTAHNKVLRTTVVAQKVQLSRDSMALTEEDQAFTELVDATVNAITSVVDIEPAAGNGTSAVQLQSSRNQLWLQEIWLYDARMPYRDVFIPRPNVVVERALARPHDYLACACCADTGTAKTMTSKADRHMAESIKPTMPATSILYQLYLEAGPLINVADLWDAFQTAVSNSSNQSNKEELQVVKKSKNNGRINDDGENTENEDSQERRHLVQFYQSLSELKTLGFIKPTRRKVDHVAKIKWL</sequence>
<keyword evidence="3" id="KW-0235">DNA replication</keyword>
<feature type="region of interest" description="Disordered" evidence="6">
    <location>
        <begin position="23"/>
        <end position="80"/>
    </location>
</feature>
<protein>
    <submittedName>
        <fullName evidence="9">Origin recognition complex subunit 3</fullName>
    </submittedName>
</protein>
<feature type="region of interest" description="Disordered" evidence="6">
    <location>
        <begin position="826"/>
        <end position="860"/>
    </location>
</feature>
<keyword evidence="10" id="KW-1185">Reference proteome</keyword>
<comment type="caution">
    <text evidence="9">The sequence shown here is derived from an EMBL/GenBank/DDBJ whole genome shotgun (WGS) entry which is preliminary data.</text>
</comment>
<dbReference type="PANTHER" id="PTHR12748:SF0">
    <property type="entry name" value="ORIGIN RECOGNITION COMPLEX SUBUNIT 3"/>
    <property type="match status" value="1"/>
</dbReference>
<evidence type="ECO:0000256" key="2">
    <source>
        <dbReference type="ARBA" id="ARBA00010977"/>
    </source>
</evidence>
<evidence type="ECO:0000256" key="5">
    <source>
        <dbReference type="ARBA" id="ARBA00023242"/>
    </source>
</evidence>
<feature type="compositionally biased region" description="Basic residues" evidence="6">
    <location>
        <begin position="59"/>
        <end position="68"/>
    </location>
</feature>
<dbReference type="InterPro" id="IPR020795">
    <property type="entry name" value="ORC3"/>
</dbReference>
<name>A0ABP0DD17_9PEZI</name>
<keyword evidence="5" id="KW-0539">Nucleus</keyword>
<proteinExistence type="inferred from homology"/>
<comment type="subcellular location">
    <subcellularLocation>
        <location evidence="1">Nucleus</location>
    </subcellularLocation>
</comment>
<feature type="compositionally biased region" description="Polar residues" evidence="6">
    <location>
        <begin position="35"/>
        <end position="44"/>
    </location>
</feature>
<evidence type="ECO:0000313" key="10">
    <source>
        <dbReference type="Proteomes" id="UP001642502"/>
    </source>
</evidence>
<dbReference type="Pfam" id="PF07034">
    <property type="entry name" value="ORC3_N"/>
    <property type="match status" value="1"/>
</dbReference>
<evidence type="ECO:0000313" key="9">
    <source>
        <dbReference type="EMBL" id="CAK7266120.1"/>
    </source>
</evidence>